<dbReference type="EMBL" id="LT976981">
    <property type="protein sequence ID" value="SOZ74766.1"/>
    <property type="molecule type" value="Genomic_DNA"/>
</dbReference>
<geneLocation type="plasmid" evidence="1">
    <name>CBM2613_p</name>
</geneLocation>
<geneLocation type="plasmid" evidence="2">
    <name>I</name>
</geneLocation>
<gene>
    <name evidence="2" type="ORF">CBM2612_P0583</name>
    <name evidence="1" type="ORF">CBM2613_P60125</name>
</gene>
<evidence type="ECO:0000313" key="2">
    <source>
        <dbReference type="EMBL" id="SPD49238.1"/>
    </source>
</evidence>
<evidence type="ECO:0000313" key="3">
    <source>
        <dbReference type="Proteomes" id="UP000256952"/>
    </source>
</evidence>
<proteinExistence type="predicted"/>
<organism evidence="2">
    <name type="scientific">Cupriavidus taiwanensis</name>
    <dbReference type="NCBI Taxonomy" id="164546"/>
    <lineage>
        <taxon>Bacteria</taxon>
        <taxon>Pseudomonadati</taxon>
        <taxon>Pseudomonadota</taxon>
        <taxon>Betaproteobacteria</taxon>
        <taxon>Burkholderiales</taxon>
        <taxon>Burkholderiaceae</taxon>
        <taxon>Cupriavidus</taxon>
    </lineage>
</organism>
<evidence type="ECO:0000313" key="1">
    <source>
        <dbReference type="EMBL" id="SOZ74766.1"/>
    </source>
</evidence>
<name>A0A375FM46_9BURK</name>
<keyword evidence="2" id="KW-0614">Plasmid</keyword>
<dbReference type="Proteomes" id="UP000256952">
    <property type="component" value="Plasmid CBM2613_p"/>
</dbReference>
<dbReference type="EMBL" id="LT984809">
    <property type="protein sequence ID" value="SPD49238.1"/>
    <property type="molecule type" value="Genomic_DNA"/>
</dbReference>
<reference evidence="1" key="2">
    <citation type="submission" date="2018-01" db="EMBL/GenBank/DDBJ databases">
        <authorList>
            <person name="Clerissi C."/>
        </authorList>
    </citation>
    <scope>NUCLEOTIDE SEQUENCE</scope>
    <source>
        <strain evidence="1">Cupriavidus taiwanensis STM 8556</strain>
        <plasmid evidence="1">CBM2613_p</plasmid>
    </source>
</reference>
<sequence length="124" mass="13647">MSVCYVWELPSISPAVKAEQTELSQLCAENKRLQMAIEIAKNGGGVLREGPPAKDAWIDGQCRRYPLSALCEILSVRVNGWHCRAAAADRHAVAHIDPVDSCRVRGCLRLAAHDGGEWRTRVPD</sequence>
<reference evidence="2 3" key="1">
    <citation type="submission" date="2018-01" db="EMBL/GenBank/DDBJ databases">
        <authorList>
            <person name="Gaut B.S."/>
            <person name="Morton B.R."/>
            <person name="Clegg M.T."/>
            <person name="Duvall M.R."/>
        </authorList>
    </citation>
    <scope>NUCLEOTIDE SEQUENCE</scope>
    <source>
        <strain evidence="2">Cupriavidus taiwanensis STM 8555</strain>
        <plasmid evidence="2">I</plasmid>
        <plasmid evidence="3">Plasmid cbm2613_p</plasmid>
    </source>
</reference>
<dbReference type="AlphaFoldDB" id="A0A375FM46"/>
<geneLocation type="plasmid" evidence="3">
    <name>cbm2613_p</name>
</geneLocation>
<accession>A0A375FM46</accession>
<protein>
    <submittedName>
        <fullName evidence="2">Uncharacterized protein</fullName>
    </submittedName>
</protein>